<sequence length="882" mass="99652">MKKIALNILILHVFLFGMSCFVCGADELEDKALSLFGETQKASVFYLDNGMEVILIENHASPMITAFTIVKTGSRNEDAATNGSAHFLEHLLFNGTKNRTQKELYDEMDYYGGYNNAHTGPDYTNFMILMPKEYIEQGMDIQADMLFNSTLPPEKFEKERGIVIEEIGKGADHPTQQVYDHFVRTLYSGTPYERPVLGTVSTISHLKRDDVLAYYHNWYVPNNMTLMVIGDFTTPEMVDLVKKKYGPYPAGPLPEHKPVMLIQPKTLRVVRANGIGKFPVDRQYLNMGYVLPAPASEEFFSLQLLAEFLGGKKDSILDVLFEQESNKNLVNSINANVTFNSDFSTLQISAELPLNTDVDRVIDLITHAVRDMAINPVQMSEIQPILVARATHEIYLQEKLHYYAMMKSSYLAAGGYAFLRGYMDSIMKVTPKSIQDAALQYLKSQLPVITLMSPPFKPAETVSGQTQNQYHMETLENGMTVVVKENRDSRVVGIHLLAKGRSLCEGKEKWGMGEILQRMLLEAGTTNHPEEKLYHALESIGAELKLHDNPNIPYDDYYNSPRFAFMRLKVIDSFFEKGVRLLAEMVSQPQLTKDAFERAKKKVVSLSATTALSTPKVASRMLYDNLFVTNPGFGWTLGSAKDIVNISLEEIKTFHDKLYNPSNLVLTISGNLSIDNVMKLVKGNFGGAWGEAGWQPPVFKYQYRKLGKTVHQKIGKSQSYIIVANTCDVEEKDQPALHILSNIFSGRLAFNLREQQGLAYTIGTHFPKYKEARWYNVTMGTRPENIEKAISGIREEIRSIREASFDVADVQKTINAVLGRRGMRRMDRVSQAYYISMEILNDNLPEADDQYGEKLKAVTPQDIERLAPIVFQNDDHLIVIVE</sequence>
<comment type="similarity">
    <text evidence="2 3">Belongs to the peptidase M16 family.</text>
</comment>
<feature type="domain" description="Peptidase M16 C-terminal" evidence="5">
    <location>
        <begin position="645"/>
        <end position="816"/>
    </location>
</feature>
<dbReference type="PANTHER" id="PTHR11851:SF49">
    <property type="entry name" value="MITOCHONDRIAL-PROCESSING PEPTIDASE SUBUNIT ALPHA"/>
    <property type="match status" value="1"/>
</dbReference>
<dbReference type="Proteomes" id="UP000094056">
    <property type="component" value="Unassembled WGS sequence"/>
</dbReference>
<dbReference type="PROSITE" id="PS00143">
    <property type="entry name" value="INSULINASE"/>
    <property type="match status" value="1"/>
</dbReference>
<dbReference type="AlphaFoldDB" id="A0A1E3X9R8"/>
<evidence type="ECO:0000256" key="1">
    <source>
        <dbReference type="ARBA" id="ARBA00001947"/>
    </source>
</evidence>
<accession>A0A1E3X9R8</accession>
<dbReference type="Pfam" id="PF05193">
    <property type="entry name" value="Peptidase_M16_C"/>
    <property type="match status" value="2"/>
</dbReference>
<feature type="domain" description="Peptidase M16 C-terminal" evidence="5">
    <location>
        <begin position="206"/>
        <end position="382"/>
    </location>
</feature>
<evidence type="ECO:0000313" key="7">
    <source>
        <dbReference type="Proteomes" id="UP000094056"/>
    </source>
</evidence>
<feature type="domain" description="Peptidase M16 N-terminal" evidence="4">
    <location>
        <begin position="481"/>
        <end position="627"/>
    </location>
</feature>
<comment type="caution">
    <text evidence="6">The sequence shown here is derived from an EMBL/GenBank/DDBJ whole genome shotgun (WGS) entry which is preliminary data.</text>
</comment>
<dbReference type="GO" id="GO:0004222">
    <property type="term" value="F:metalloendopeptidase activity"/>
    <property type="evidence" value="ECO:0007669"/>
    <property type="project" value="InterPro"/>
</dbReference>
<dbReference type="SUPFAM" id="SSF63411">
    <property type="entry name" value="LuxS/MPP-like metallohydrolase"/>
    <property type="match status" value="4"/>
</dbReference>
<dbReference type="PROSITE" id="PS51257">
    <property type="entry name" value="PROKAR_LIPOPROTEIN"/>
    <property type="match status" value="1"/>
</dbReference>
<dbReference type="InterPro" id="IPR001431">
    <property type="entry name" value="Pept_M16_Zn_BS"/>
</dbReference>
<reference evidence="6 7" key="1">
    <citation type="submission" date="2016-07" db="EMBL/GenBank/DDBJ databases">
        <title>Draft genome of Scalindua rubra, obtained from a brine-seawater interface in the Red Sea, sheds light on salt adaptation in anammox bacteria.</title>
        <authorList>
            <person name="Speth D.R."/>
            <person name="Lagkouvardos I."/>
            <person name="Wang Y."/>
            <person name="Qian P.-Y."/>
            <person name="Dutilh B.E."/>
            <person name="Jetten M.S."/>
        </authorList>
    </citation>
    <scope>NUCLEOTIDE SEQUENCE [LARGE SCALE GENOMIC DNA]</scope>
    <source>
        <strain evidence="6">BSI-1</strain>
    </source>
</reference>
<evidence type="ECO:0008006" key="8">
    <source>
        <dbReference type="Google" id="ProtNLM"/>
    </source>
</evidence>
<name>A0A1E3X9R8_9BACT</name>
<evidence type="ECO:0000313" key="6">
    <source>
        <dbReference type="EMBL" id="ODS32353.1"/>
    </source>
</evidence>
<dbReference type="GO" id="GO:0046872">
    <property type="term" value="F:metal ion binding"/>
    <property type="evidence" value="ECO:0007669"/>
    <property type="project" value="InterPro"/>
</dbReference>
<evidence type="ECO:0000256" key="3">
    <source>
        <dbReference type="RuleBase" id="RU004447"/>
    </source>
</evidence>
<feature type="domain" description="Peptidase M16 N-terminal" evidence="4">
    <location>
        <begin position="53"/>
        <end position="199"/>
    </location>
</feature>
<comment type="cofactor">
    <cofactor evidence="1">
        <name>Zn(2+)</name>
        <dbReference type="ChEBI" id="CHEBI:29105"/>
    </cofactor>
</comment>
<dbReference type="InterPro" id="IPR007863">
    <property type="entry name" value="Peptidase_M16_C"/>
</dbReference>
<dbReference type="Gene3D" id="3.30.830.10">
    <property type="entry name" value="Metalloenzyme, LuxS/M16 peptidase-like"/>
    <property type="match status" value="4"/>
</dbReference>
<dbReference type="InterPro" id="IPR011249">
    <property type="entry name" value="Metalloenz_LuxS/M16"/>
</dbReference>
<dbReference type="Pfam" id="PF00675">
    <property type="entry name" value="Peptidase_M16"/>
    <property type="match status" value="2"/>
</dbReference>
<dbReference type="PANTHER" id="PTHR11851">
    <property type="entry name" value="METALLOPROTEASE"/>
    <property type="match status" value="1"/>
</dbReference>
<evidence type="ECO:0000259" key="5">
    <source>
        <dbReference type="Pfam" id="PF05193"/>
    </source>
</evidence>
<gene>
    <name evidence="6" type="ORF">SCARUB_02504</name>
</gene>
<evidence type="ECO:0000259" key="4">
    <source>
        <dbReference type="Pfam" id="PF00675"/>
    </source>
</evidence>
<proteinExistence type="inferred from homology"/>
<dbReference type="InterPro" id="IPR050361">
    <property type="entry name" value="MPP/UQCRC_Complex"/>
</dbReference>
<dbReference type="GO" id="GO:0006508">
    <property type="term" value="P:proteolysis"/>
    <property type="evidence" value="ECO:0007669"/>
    <property type="project" value="InterPro"/>
</dbReference>
<protein>
    <recommendedName>
        <fullName evidence="8">Peptidase</fullName>
    </recommendedName>
</protein>
<evidence type="ECO:0000256" key="2">
    <source>
        <dbReference type="ARBA" id="ARBA00007261"/>
    </source>
</evidence>
<dbReference type="InterPro" id="IPR011765">
    <property type="entry name" value="Pept_M16_N"/>
</dbReference>
<organism evidence="6 7">
    <name type="scientific">Candidatus Scalindua rubra</name>
    <dbReference type="NCBI Taxonomy" id="1872076"/>
    <lineage>
        <taxon>Bacteria</taxon>
        <taxon>Pseudomonadati</taxon>
        <taxon>Planctomycetota</taxon>
        <taxon>Candidatus Brocadiia</taxon>
        <taxon>Candidatus Brocadiales</taxon>
        <taxon>Candidatus Scalinduaceae</taxon>
        <taxon>Candidatus Scalindua</taxon>
    </lineage>
</organism>
<dbReference type="EMBL" id="MAYW01000066">
    <property type="protein sequence ID" value="ODS32353.1"/>
    <property type="molecule type" value="Genomic_DNA"/>
</dbReference>